<dbReference type="InterPro" id="IPR006311">
    <property type="entry name" value="TAT_signal"/>
</dbReference>
<dbReference type="Pfam" id="PF03415">
    <property type="entry name" value="Peptidase_C11"/>
    <property type="match status" value="1"/>
</dbReference>
<name>A0ABY8STF5_9BURK</name>
<proteinExistence type="predicted"/>
<accession>A0ABY8STF5</accession>
<evidence type="ECO:0000313" key="3">
    <source>
        <dbReference type="Proteomes" id="UP001240697"/>
    </source>
</evidence>
<protein>
    <submittedName>
        <fullName evidence="2">Clostripain-related cysteine peptidase</fullName>
    </submittedName>
</protein>
<dbReference type="Gene3D" id="3.40.50.11970">
    <property type="match status" value="1"/>
</dbReference>
<organism evidence="2 3">
    <name type="scientific">Comamonas resistens</name>
    <dbReference type="NCBI Taxonomy" id="3046670"/>
    <lineage>
        <taxon>Bacteria</taxon>
        <taxon>Pseudomonadati</taxon>
        <taxon>Pseudomonadota</taxon>
        <taxon>Betaproteobacteria</taxon>
        <taxon>Burkholderiales</taxon>
        <taxon>Comamonadaceae</taxon>
        <taxon>Comamonas</taxon>
    </lineage>
</organism>
<reference evidence="2 3" key="1">
    <citation type="submission" date="2023-05" db="EMBL/GenBank/DDBJ databases">
        <authorList>
            <person name="Yin Y."/>
            <person name="Lu Z."/>
        </authorList>
    </citation>
    <scope>NUCLEOTIDE SEQUENCE [LARGE SCALE GENOMIC DNA]</scope>
    <source>
        <strain evidence="2 3">ZM22</strain>
    </source>
</reference>
<sequence length="703" mass="75229">MSTLSRRHMLGTAAALLAAGLTACGGDSGSNDDASQPRTTLLVYLLGSNLESEGSAGTLNLMEMLSAQGSPHTRIVITTGGADKVDPKGLVTSWKTVKRFELADGRLKELADLGAHNMNEGGTLQDFVTWAIRTYPAERTLLMMWDHGSGYEGFGGDENFPDGPRSMSIPALAAALQGAQAATGVKLDYLGFDACLMATVEVAKILQPCAHYLGASQELEPGSGWDWKAVIETASRQPAPSLPEFGQVVATAFRDKQLRALPPGSVAPTLLDASTFSIIDMARIPALLERLDQWARAVHAYYDSGAPLAKADVASLALVSNTTFWAPQFQPHRPQTKTFATTTATPGKTTIERWKQVAMTRLRTMAFGARPDIKDELDLIDLRQFAALLAADGIAATTQAALDQALQDAIVFNATGPQAQSAHGLSIFFPMRPPSAEHRSMYQPFAMPAGYLELIERHTQQAQQAPSAIHVTPLQMRSSSILMGEVVSQYGVQLADLMQVQPVNANVVKVTGTTPLISAIHSDIGQGNGQVYYDLQTWLQLGGQPLLLFTLSHLVNANGELDAVLLGAPVRLQSRQDESAARIVLLMLRCEPNPATGALEGDIIGARDIDFADTDAPPDRVDRDLYEGDIVEPIHMLYDVVQQAPVQEPDGGLAITFGPPVTMQLDSALRPEPLAAGSHTLILSVTDLADGKGFSEPLNVSLS</sequence>
<dbReference type="Proteomes" id="UP001240697">
    <property type="component" value="Chromosome"/>
</dbReference>
<gene>
    <name evidence="2" type="ORF">QMY55_03345</name>
</gene>
<dbReference type="PROSITE" id="PS51318">
    <property type="entry name" value="TAT"/>
    <property type="match status" value="1"/>
</dbReference>
<dbReference type="InterPro" id="IPR005077">
    <property type="entry name" value="Peptidase_C11"/>
</dbReference>
<evidence type="ECO:0000313" key="2">
    <source>
        <dbReference type="EMBL" id="WHS66198.1"/>
    </source>
</evidence>
<keyword evidence="1" id="KW-0732">Signal</keyword>
<dbReference type="RefSeq" id="WP_283487293.1">
    <property type="nucleotide sequence ID" value="NZ_CP125947.1"/>
</dbReference>
<evidence type="ECO:0000256" key="1">
    <source>
        <dbReference type="SAM" id="SignalP"/>
    </source>
</evidence>
<dbReference type="PANTHER" id="PTHR37835:SF1">
    <property type="entry name" value="ALPHA-CLOSTRIPAIN"/>
    <property type="match status" value="1"/>
</dbReference>
<feature type="chain" id="PRO_5045976597" evidence="1">
    <location>
        <begin position="26"/>
        <end position="703"/>
    </location>
</feature>
<dbReference type="PANTHER" id="PTHR37835">
    <property type="entry name" value="ALPHA-CLOSTRIPAIN"/>
    <property type="match status" value="1"/>
</dbReference>
<dbReference type="EMBL" id="CP125947">
    <property type="protein sequence ID" value="WHS66198.1"/>
    <property type="molecule type" value="Genomic_DNA"/>
</dbReference>
<keyword evidence="3" id="KW-1185">Reference proteome</keyword>
<dbReference type="PROSITE" id="PS51257">
    <property type="entry name" value="PROKAR_LIPOPROTEIN"/>
    <property type="match status" value="1"/>
</dbReference>
<feature type="signal peptide" evidence="1">
    <location>
        <begin position="1"/>
        <end position="25"/>
    </location>
</feature>